<accession>A0A9D1DN89</accession>
<dbReference type="InterPro" id="IPR030395">
    <property type="entry name" value="GP_PDE_dom"/>
</dbReference>
<evidence type="ECO:0000313" key="3">
    <source>
        <dbReference type="Proteomes" id="UP000824238"/>
    </source>
</evidence>
<feature type="domain" description="GP-PDE" evidence="1">
    <location>
        <begin position="21"/>
        <end position="256"/>
    </location>
</feature>
<name>A0A9D1DN89_9FIRM</name>
<dbReference type="Pfam" id="PF03009">
    <property type="entry name" value="GDPD"/>
    <property type="match status" value="1"/>
</dbReference>
<dbReference type="SUPFAM" id="SSF51695">
    <property type="entry name" value="PLC-like phosphodiesterases"/>
    <property type="match status" value="1"/>
</dbReference>
<dbReference type="Proteomes" id="UP000824238">
    <property type="component" value="Unassembled WGS sequence"/>
</dbReference>
<evidence type="ECO:0000259" key="1">
    <source>
        <dbReference type="PROSITE" id="PS51704"/>
    </source>
</evidence>
<reference evidence="2" key="1">
    <citation type="submission" date="2020-10" db="EMBL/GenBank/DDBJ databases">
        <authorList>
            <person name="Gilroy R."/>
        </authorList>
    </citation>
    <scope>NUCLEOTIDE SEQUENCE</scope>
    <source>
        <strain evidence="2">ChiGjej3B3-7149</strain>
    </source>
</reference>
<dbReference type="GO" id="GO:0008081">
    <property type="term" value="F:phosphoric diester hydrolase activity"/>
    <property type="evidence" value="ECO:0007669"/>
    <property type="project" value="InterPro"/>
</dbReference>
<proteinExistence type="predicted"/>
<dbReference type="PROSITE" id="PS51704">
    <property type="entry name" value="GP_PDE"/>
    <property type="match status" value="1"/>
</dbReference>
<dbReference type="InterPro" id="IPR017946">
    <property type="entry name" value="PLC-like_Pdiesterase_TIM-brl"/>
</dbReference>
<dbReference type="GO" id="GO:0006629">
    <property type="term" value="P:lipid metabolic process"/>
    <property type="evidence" value="ECO:0007669"/>
    <property type="project" value="InterPro"/>
</dbReference>
<evidence type="ECO:0000313" key="2">
    <source>
        <dbReference type="EMBL" id="HIR55864.1"/>
    </source>
</evidence>
<dbReference type="Gene3D" id="3.20.20.190">
    <property type="entry name" value="Phosphatidylinositol (PI) phosphodiesterase"/>
    <property type="match status" value="1"/>
</dbReference>
<dbReference type="PANTHER" id="PTHR46211">
    <property type="entry name" value="GLYCEROPHOSPHORYL DIESTER PHOSPHODIESTERASE"/>
    <property type="match status" value="1"/>
</dbReference>
<dbReference type="EMBL" id="DVHH01000234">
    <property type="protein sequence ID" value="HIR55864.1"/>
    <property type="molecule type" value="Genomic_DNA"/>
</dbReference>
<comment type="caution">
    <text evidence="2">The sequence shown here is derived from an EMBL/GenBank/DDBJ whole genome shotgun (WGS) entry which is preliminary data.</text>
</comment>
<sequence length="256" mass="29662">MCAYLVAPGKRDKARRAPFMGRNYAHRGLHRIDKSVPENSIPAFEAAARIGYGVELDVHLSKDGELVVFHDDDLMRICGAEGRVEEKTLAELRQYRLCGTEYGIPTLAEVLAAIDGRCPMIVELKRGSRNRELCRKTYELMRGYKGRWCVESFDPRIVLWFRVHAPEVLRGQLSTRMSSLRKSTKPLQAFILSRLFLNFLTRPHFIAYEIGRKPLTVKLCEFMGAMKVAWTSREWKTEEKNDAVIFQFYRPRVKFK</sequence>
<protein>
    <submittedName>
        <fullName evidence="2">Glycerophosphodiester phosphodiesterase</fullName>
    </submittedName>
</protein>
<gene>
    <name evidence="2" type="ORF">IAD36_09755</name>
</gene>
<organism evidence="2 3">
    <name type="scientific">Candidatus Scatomorpha intestinigallinarum</name>
    <dbReference type="NCBI Taxonomy" id="2840923"/>
    <lineage>
        <taxon>Bacteria</taxon>
        <taxon>Bacillati</taxon>
        <taxon>Bacillota</taxon>
        <taxon>Clostridia</taxon>
        <taxon>Eubacteriales</taxon>
        <taxon>Candidatus Scatomorpha</taxon>
    </lineage>
</organism>
<reference evidence="2" key="2">
    <citation type="journal article" date="2021" name="PeerJ">
        <title>Extensive microbial diversity within the chicken gut microbiome revealed by metagenomics and culture.</title>
        <authorList>
            <person name="Gilroy R."/>
            <person name="Ravi A."/>
            <person name="Getino M."/>
            <person name="Pursley I."/>
            <person name="Horton D.L."/>
            <person name="Alikhan N.F."/>
            <person name="Baker D."/>
            <person name="Gharbi K."/>
            <person name="Hall N."/>
            <person name="Watson M."/>
            <person name="Adriaenssens E.M."/>
            <person name="Foster-Nyarko E."/>
            <person name="Jarju S."/>
            <person name="Secka A."/>
            <person name="Antonio M."/>
            <person name="Oren A."/>
            <person name="Chaudhuri R.R."/>
            <person name="La Ragione R."/>
            <person name="Hildebrand F."/>
            <person name="Pallen M.J."/>
        </authorList>
    </citation>
    <scope>NUCLEOTIDE SEQUENCE</scope>
    <source>
        <strain evidence="2">ChiGjej3B3-7149</strain>
    </source>
</reference>
<dbReference type="AlphaFoldDB" id="A0A9D1DN89"/>
<dbReference type="PANTHER" id="PTHR46211:SF1">
    <property type="entry name" value="GLYCEROPHOSPHODIESTER PHOSPHODIESTERASE, CYTOPLASMIC"/>
    <property type="match status" value="1"/>
</dbReference>